<dbReference type="PANTHER" id="PTHR30136">
    <property type="entry name" value="HELIX-TURN-HELIX TRANSCRIPTIONAL REGULATOR, ICLR FAMILY"/>
    <property type="match status" value="1"/>
</dbReference>
<dbReference type="InterPro" id="IPR014757">
    <property type="entry name" value="Tscrpt_reg_IclR_C"/>
</dbReference>
<evidence type="ECO:0000259" key="5">
    <source>
        <dbReference type="PROSITE" id="PS51078"/>
    </source>
</evidence>
<protein>
    <submittedName>
        <fullName evidence="6">Helix-turn-helix domain-containing protein</fullName>
    </submittedName>
</protein>
<evidence type="ECO:0000256" key="3">
    <source>
        <dbReference type="ARBA" id="ARBA00023163"/>
    </source>
</evidence>
<dbReference type="Gene3D" id="1.10.10.10">
    <property type="entry name" value="Winged helix-like DNA-binding domain superfamily/Winged helix DNA-binding domain"/>
    <property type="match status" value="1"/>
</dbReference>
<name>A0A7T2W029_DELAC</name>
<keyword evidence="2" id="KW-0238">DNA-binding</keyword>
<evidence type="ECO:0000256" key="1">
    <source>
        <dbReference type="ARBA" id="ARBA00023015"/>
    </source>
</evidence>
<dbReference type="SUPFAM" id="SSF46785">
    <property type="entry name" value="Winged helix' DNA-binding domain"/>
    <property type="match status" value="1"/>
</dbReference>
<keyword evidence="1" id="KW-0805">Transcription regulation</keyword>
<sequence>MSTIAPAEATEKNDGVAAVDRALHIATALAHANRGLTLTELSHVTQMYKSTLLRLLASLERAGLVMHRADKKYALGPLAFVLGRSFEQTHGLQGAIEPVLQWLVDQGTESPSFHVRHDQQHRLCVMRLDSHHSTLDRVRVGDLLPLARGAAGKVITTLEAGLPASPTQADLIFTSFGERDPLCGAIAAPVFGPSASLLGAISVSGPLERFSELAVEGMKSLVMGAARRATESLGGNWPLA</sequence>
<dbReference type="SUPFAM" id="SSF55781">
    <property type="entry name" value="GAF domain-like"/>
    <property type="match status" value="1"/>
</dbReference>
<evidence type="ECO:0000313" key="6">
    <source>
        <dbReference type="EMBL" id="QPS09806.1"/>
    </source>
</evidence>
<dbReference type="EMBL" id="CP065668">
    <property type="protein sequence ID" value="QPS09806.1"/>
    <property type="molecule type" value="Genomic_DNA"/>
</dbReference>
<dbReference type="InterPro" id="IPR005471">
    <property type="entry name" value="Tscrpt_reg_IclR_N"/>
</dbReference>
<dbReference type="InterPro" id="IPR036390">
    <property type="entry name" value="WH_DNA-bd_sf"/>
</dbReference>
<dbReference type="InterPro" id="IPR036388">
    <property type="entry name" value="WH-like_DNA-bd_sf"/>
</dbReference>
<organism evidence="6 7">
    <name type="scientific">Delftia acidovorans</name>
    <name type="common">Pseudomonas acidovorans</name>
    <name type="synonym">Comamonas acidovorans</name>
    <dbReference type="NCBI Taxonomy" id="80866"/>
    <lineage>
        <taxon>Bacteria</taxon>
        <taxon>Pseudomonadati</taxon>
        <taxon>Pseudomonadota</taxon>
        <taxon>Betaproteobacteria</taxon>
        <taxon>Burkholderiales</taxon>
        <taxon>Comamonadaceae</taxon>
        <taxon>Delftia</taxon>
    </lineage>
</organism>
<dbReference type="GO" id="GO:0003677">
    <property type="term" value="F:DNA binding"/>
    <property type="evidence" value="ECO:0007669"/>
    <property type="project" value="UniProtKB-KW"/>
</dbReference>
<dbReference type="Pfam" id="PF09339">
    <property type="entry name" value="HTH_IclR"/>
    <property type="match status" value="1"/>
</dbReference>
<dbReference type="GO" id="GO:0045892">
    <property type="term" value="P:negative regulation of DNA-templated transcription"/>
    <property type="evidence" value="ECO:0007669"/>
    <property type="project" value="TreeGrafter"/>
</dbReference>
<dbReference type="InterPro" id="IPR050707">
    <property type="entry name" value="HTH_MetabolicPath_Reg"/>
</dbReference>
<evidence type="ECO:0000259" key="4">
    <source>
        <dbReference type="PROSITE" id="PS51077"/>
    </source>
</evidence>
<dbReference type="PROSITE" id="PS51077">
    <property type="entry name" value="HTH_ICLR"/>
    <property type="match status" value="1"/>
</dbReference>
<dbReference type="RefSeq" id="WP_183019204.1">
    <property type="nucleotide sequence ID" value="NZ_CP065668.1"/>
</dbReference>
<keyword evidence="3" id="KW-0804">Transcription</keyword>
<dbReference type="Gene3D" id="3.30.450.40">
    <property type="match status" value="2"/>
</dbReference>
<reference evidence="6 7" key="1">
    <citation type="submission" date="2020-12" db="EMBL/GenBank/DDBJ databases">
        <title>FDA dAtabase for Regulatory Grade micrObial Sequences (FDA-ARGOS): Supporting development and validation of Infectious Disease Dx tests.</title>
        <authorList>
            <person name="Sproer C."/>
            <person name="Gronow S."/>
            <person name="Severitt S."/>
            <person name="Schroder I."/>
            <person name="Tallon L."/>
            <person name="Sadzewicz L."/>
            <person name="Zhao X."/>
            <person name="Boylan J."/>
            <person name="Ott S."/>
            <person name="Bowen H."/>
            <person name="Vavikolanu K."/>
            <person name="Mehta A."/>
            <person name="Aluvathingal J."/>
            <person name="Nadendla S."/>
            <person name="Lowell S."/>
            <person name="Myers T."/>
            <person name="Yan Y."/>
            <person name="Sichtig H."/>
        </authorList>
    </citation>
    <scope>NUCLEOTIDE SEQUENCE [LARGE SCALE GENOMIC DNA]</scope>
    <source>
        <strain evidence="6 7">FDAARGOS_909</strain>
    </source>
</reference>
<dbReference type="InterPro" id="IPR029016">
    <property type="entry name" value="GAF-like_dom_sf"/>
</dbReference>
<accession>A0A7T2W029</accession>
<evidence type="ECO:0000256" key="2">
    <source>
        <dbReference type="ARBA" id="ARBA00023125"/>
    </source>
</evidence>
<dbReference type="Proteomes" id="UP000594778">
    <property type="component" value="Chromosome"/>
</dbReference>
<proteinExistence type="predicted"/>
<feature type="domain" description="IclR-ED" evidence="5">
    <location>
        <begin position="78"/>
        <end position="235"/>
    </location>
</feature>
<gene>
    <name evidence="6" type="ORF">I6G66_07265</name>
</gene>
<dbReference type="AlphaFoldDB" id="A0A7T2W029"/>
<dbReference type="PANTHER" id="PTHR30136:SF39">
    <property type="entry name" value="TRANSCRIPTIONAL REGULATORY PROTEIN"/>
    <property type="match status" value="1"/>
</dbReference>
<dbReference type="SMART" id="SM00346">
    <property type="entry name" value="HTH_ICLR"/>
    <property type="match status" value="1"/>
</dbReference>
<evidence type="ECO:0000313" key="7">
    <source>
        <dbReference type="Proteomes" id="UP000594778"/>
    </source>
</evidence>
<dbReference type="PROSITE" id="PS51078">
    <property type="entry name" value="ICLR_ED"/>
    <property type="match status" value="1"/>
</dbReference>
<feature type="domain" description="HTH iclR-type" evidence="4">
    <location>
        <begin position="16"/>
        <end position="77"/>
    </location>
</feature>
<dbReference type="GO" id="GO:0003700">
    <property type="term" value="F:DNA-binding transcription factor activity"/>
    <property type="evidence" value="ECO:0007669"/>
    <property type="project" value="TreeGrafter"/>
</dbReference>